<dbReference type="Proteomes" id="UP001207468">
    <property type="component" value="Unassembled WGS sequence"/>
</dbReference>
<keyword evidence="2" id="KW-1185">Reference proteome</keyword>
<accession>A0ACC0UP05</accession>
<name>A0ACC0UP05_9AGAM</name>
<organism evidence="1 2">
    <name type="scientific">Russula earlei</name>
    <dbReference type="NCBI Taxonomy" id="71964"/>
    <lineage>
        <taxon>Eukaryota</taxon>
        <taxon>Fungi</taxon>
        <taxon>Dikarya</taxon>
        <taxon>Basidiomycota</taxon>
        <taxon>Agaricomycotina</taxon>
        <taxon>Agaricomycetes</taxon>
        <taxon>Russulales</taxon>
        <taxon>Russulaceae</taxon>
        <taxon>Russula</taxon>
    </lineage>
</organism>
<sequence>MMAHIVSQTRQNIEFLIAQNEISPLVGQRILSQLPTPSDVALRDLTEQTRRLTVPSPPPLSQSSTENDRSPRPPSVPPPRRISQPPSAVQRAKALWAYNEDGSESNDLSFRADWWTGKVNGRQGLFPSSYVEKVSRPVGPPSYPPPSETVAVAPTPSLVPYNSAPSAPYQPAYDGPPQGGYQPQPMPVYNQYMGPPGQPPPQQVMVQQAPPSQPPKSNRFGGLGQVLATSAVGGVGFGAGAAIGGGIVDAIF</sequence>
<evidence type="ECO:0000313" key="1">
    <source>
        <dbReference type="EMBL" id="KAI9512956.1"/>
    </source>
</evidence>
<comment type="caution">
    <text evidence="1">The sequence shown here is derived from an EMBL/GenBank/DDBJ whole genome shotgun (WGS) entry which is preliminary data.</text>
</comment>
<dbReference type="EMBL" id="JAGFNK010000004">
    <property type="protein sequence ID" value="KAI9512956.1"/>
    <property type="molecule type" value="Genomic_DNA"/>
</dbReference>
<gene>
    <name evidence="1" type="ORF">F5148DRAFT_1159519</name>
</gene>
<reference evidence="1" key="1">
    <citation type="submission" date="2021-03" db="EMBL/GenBank/DDBJ databases">
        <title>Evolutionary priming and transition to the ectomycorrhizal habit in an iconic lineage of mushroom-forming fungi: is preadaptation a requirement?</title>
        <authorList>
            <consortium name="DOE Joint Genome Institute"/>
            <person name="Looney B.P."/>
            <person name="Miyauchi S."/>
            <person name="Morin E."/>
            <person name="Drula E."/>
            <person name="Courty P.E."/>
            <person name="Chicoki N."/>
            <person name="Fauchery L."/>
            <person name="Kohler A."/>
            <person name="Kuo A."/>
            <person name="LaButti K."/>
            <person name="Pangilinan J."/>
            <person name="Lipzen A."/>
            <person name="Riley R."/>
            <person name="Andreopoulos W."/>
            <person name="He G."/>
            <person name="Johnson J."/>
            <person name="Barry K.W."/>
            <person name="Grigoriev I.V."/>
            <person name="Nagy L."/>
            <person name="Hibbett D."/>
            <person name="Henrissat B."/>
            <person name="Matheny P.B."/>
            <person name="Labbe J."/>
            <person name="Martin A.F."/>
        </authorList>
    </citation>
    <scope>NUCLEOTIDE SEQUENCE</scope>
    <source>
        <strain evidence="1">BPL698</strain>
    </source>
</reference>
<proteinExistence type="predicted"/>
<evidence type="ECO:0000313" key="2">
    <source>
        <dbReference type="Proteomes" id="UP001207468"/>
    </source>
</evidence>
<protein>
    <submittedName>
        <fullName evidence="1">SH3-domain-containing protein</fullName>
    </submittedName>
</protein>